<sequence length="48" mass="5189">MTPTLFLYILGTICLALEAVGVRVPRVSFGWIGLTLIAFAALILPEID</sequence>
<dbReference type="RefSeq" id="WP_196202003.1">
    <property type="nucleotide sequence ID" value="NZ_JADPUN010000156.1"/>
</dbReference>
<evidence type="ECO:0000313" key="3">
    <source>
        <dbReference type="Proteomes" id="UP000638560"/>
    </source>
</evidence>
<keyword evidence="1" id="KW-1133">Transmembrane helix</keyword>
<comment type="caution">
    <text evidence="2">The sequence shown here is derived from an EMBL/GenBank/DDBJ whole genome shotgun (WGS) entry which is preliminary data.</text>
</comment>
<accession>A0ABS0GWH6</accession>
<evidence type="ECO:0000256" key="1">
    <source>
        <dbReference type="SAM" id="Phobius"/>
    </source>
</evidence>
<keyword evidence="1" id="KW-0812">Transmembrane</keyword>
<dbReference type="Proteomes" id="UP000638560">
    <property type="component" value="Unassembled WGS sequence"/>
</dbReference>
<reference evidence="2 3" key="1">
    <citation type="submission" date="2020-11" db="EMBL/GenBank/DDBJ databases">
        <title>A novel isolate from a Black sea contaminated sediment with potential to produce alkanes: Plantactinospora alkalitolerans sp. nov.</title>
        <authorList>
            <person name="Carro L."/>
            <person name="Veyisoglu A."/>
            <person name="Guven K."/>
            <person name="Schumann P."/>
            <person name="Klenk H.-P."/>
            <person name="Sahin N."/>
        </authorList>
    </citation>
    <scope>NUCLEOTIDE SEQUENCE [LARGE SCALE GENOMIC DNA]</scope>
    <source>
        <strain evidence="2 3">S1510</strain>
    </source>
</reference>
<dbReference type="EMBL" id="JADPUN010000156">
    <property type="protein sequence ID" value="MBF9130426.1"/>
    <property type="molecule type" value="Genomic_DNA"/>
</dbReference>
<proteinExistence type="predicted"/>
<name>A0ABS0GWH6_9ACTN</name>
<feature type="transmembrane region" description="Helical" evidence="1">
    <location>
        <begin position="29"/>
        <end position="47"/>
    </location>
</feature>
<keyword evidence="1" id="KW-0472">Membrane</keyword>
<gene>
    <name evidence="2" type="ORF">I0C86_15875</name>
</gene>
<keyword evidence="3" id="KW-1185">Reference proteome</keyword>
<evidence type="ECO:0000313" key="2">
    <source>
        <dbReference type="EMBL" id="MBF9130426.1"/>
    </source>
</evidence>
<organism evidence="2 3">
    <name type="scientific">Plantactinospora alkalitolerans</name>
    <dbReference type="NCBI Taxonomy" id="2789879"/>
    <lineage>
        <taxon>Bacteria</taxon>
        <taxon>Bacillati</taxon>
        <taxon>Actinomycetota</taxon>
        <taxon>Actinomycetes</taxon>
        <taxon>Micromonosporales</taxon>
        <taxon>Micromonosporaceae</taxon>
        <taxon>Plantactinospora</taxon>
    </lineage>
</organism>
<protein>
    <submittedName>
        <fullName evidence="2">Uncharacterized protein</fullName>
    </submittedName>
</protein>